<dbReference type="AlphaFoldDB" id="J7RHK8"/>
<evidence type="ECO:0000259" key="1">
    <source>
        <dbReference type="PROSITE" id="PS50878"/>
    </source>
</evidence>
<dbReference type="Proteomes" id="UP000006352">
    <property type="component" value="Unassembled WGS sequence"/>
</dbReference>
<reference evidence="2 3" key="1">
    <citation type="journal article" date="2012" name="Appl. Environ. Microbiol.">
        <title>Short-read sequencing for genomic analysis of the brown rot fungus Fibroporia radiculosa.</title>
        <authorList>
            <person name="Tang J.D."/>
            <person name="Perkins A.D."/>
            <person name="Sonstegard T.S."/>
            <person name="Schroeder S.G."/>
            <person name="Burgess S.C."/>
            <person name="Diehl S.V."/>
        </authorList>
    </citation>
    <scope>NUCLEOTIDE SEQUENCE [LARGE SCALE GENOMIC DNA]</scope>
    <source>
        <strain evidence="2 3">TFFH 294</strain>
    </source>
</reference>
<protein>
    <recommendedName>
        <fullName evidence="1">Reverse transcriptase domain-containing protein</fullName>
    </recommendedName>
</protein>
<dbReference type="SUPFAM" id="SSF56672">
    <property type="entry name" value="DNA/RNA polymerases"/>
    <property type="match status" value="1"/>
</dbReference>
<dbReference type="Gene3D" id="3.10.10.10">
    <property type="entry name" value="HIV Type 1 Reverse Transcriptase, subunit A, domain 1"/>
    <property type="match status" value="1"/>
</dbReference>
<name>J7RHK8_9APHY</name>
<dbReference type="InterPro" id="IPR000477">
    <property type="entry name" value="RT_dom"/>
</dbReference>
<dbReference type="Gene3D" id="2.40.70.10">
    <property type="entry name" value="Acid Proteases"/>
    <property type="match status" value="1"/>
</dbReference>
<keyword evidence="3" id="KW-1185">Reference proteome</keyword>
<dbReference type="PANTHER" id="PTHR24559">
    <property type="entry name" value="TRANSPOSON TY3-I GAG-POL POLYPROTEIN"/>
    <property type="match status" value="1"/>
</dbReference>
<dbReference type="PROSITE" id="PS50878">
    <property type="entry name" value="RT_POL"/>
    <property type="match status" value="1"/>
</dbReference>
<dbReference type="EMBL" id="HE797640">
    <property type="protein sequence ID" value="CCM07082.1"/>
    <property type="molecule type" value="Genomic_DNA"/>
</dbReference>
<evidence type="ECO:0000313" key="3">
    <source>
        <dbReference type="Proteomes" id="UP000006352"/>
    </source>
</evidence>
<accession>J7RHK8</accession>
<dbReference type="GeneID" id="24101982"/>
<organism evidence="2 3">
    <name type="scientific">Fibroporia radiculosa</name>
    <dbReference type="NCBI Taxonomy" id="599839"/>
    <lineage>
        <taxon>Eukaryota</taxon>
        <taxon>Fungi</taxon>
        <taxon>Dikarya</taxon>
        <taxon>Basidiomycota</taxon>
        <taxon>Agaricomycotina</taxon>
        <taxon>Agaricomycetes</taxon>
        <taxon>Polyporales</taxon>
        <taxon>Fibroporiaceae</taxon>
        <taxon>Fibroporia</taxon>
    </lineage>
</organism>
<feature type="domain" description="Reverse transcriptase" evidence="1">
    <location>
        <begin position="167"/>
        <end position="349"/>
    </location>
</feature>
<dbReference type="OrthoDB" id="3250101at2759"/>
<dbReference type="InterPro" id="IPR043128">
    <property type="entry name" value="Rev_trsase/Diguanyl_cyclase"/>
</dbReference>
<dbReference type="InterPro" id="IPR043502">
    <property type="entry name" value="DNA/RNA_pol_sf"/>
</dbReference>
<sequence length="349" mass="40194">MDNYIDIQFARDHNLQHQSIPPRPVFNVDGSPNKAAAIKHKVFFTISLSGQPMKIEAYATVLDRNPIILGLSWFKCFNPVIDWITGKMRFCWDQLLRAIKTLASNIPKYLEKFLSVFNKNTAEWLPERKPWDHVIDLEATFKPQRGKVYPLSPAKLKELDTFIEENLRKGYIQPSKSPMASPFFFINKKSGDLRPCQDYRKLNDATIKNAYPIPRVEDLLDRVASAKPTIFTKLDLHAGYNNVCIKEGDEWKGAFITPRGLFEPMVMFFGMTNSPATFQAMIDGIFADLLLEGWLVIYIDDILIYSTDYSEHQQCTQLVLQRLKGSDLFLKPEKCFFDVSEVEFLGFIL</sequence>
<dbReference type="PANTHER" id="PTHR24559:SF440">
    <property type="entry name" value="RIBONUCLEASE H"/>
    <property type="match status" value="1"/>
</dbReference>
<gene>
    <name evidence="2" type="ORF">FIBRA_09407</name>
</gene>
<dbReference type="CDD" id="cd00303">
    <property type="entry name" value="retropepsin_like"/>
    <property type="match status" value="1"/>
</dbReference>
<dbReference type="Pfam" id="PF00078">
    <property type="entry name" value="RVT_1"/>
    <property type="match status" value="1"/>
</dbReference>
<proteinExistence type="predicted"/>
<dbReference type="InterPro" id="IPR021109">
    <property type="entry name" value="Peptidase_aspartic_dom_sf"/>
</dbReference>
<dbReference type="Gene3D" id="3.30.70.270">
    <property type="match status" value="1"/>
</dbReference>
<dbReference type="InterPro" id="IPR053134">
    <property type="entry name" value="RNA-dir_DNA_polymerase"/>
</dbReference>
<dbReference type="STRING" id="599839.J7RHK8"/>
<dbReference type="RefSeq" id="XP_012177103.1">
    <property type="nucleotide sequence ID" value="XM_012321713.1"/>
</dbReference>
<dbReference type="HOGENOM" id="CLU_000384_42_2_1"/>
<dbReference type="CDD" id="cd01647">
    <property type="entry name" value="RT_LTR"/>
    <property type="match status" value="1"/>
</dbReference>
<evidence type="ECO:0000313" key="2">
    <source>
        <dbReference type="EMBL" id="CCM07082.1"/>
    </source>
</evidence>
<dbReference type="InParanoid" id="J7RHK8"/>